<sequence>MRRFLGVWSLVLFIYGARQVEAANDEDHTYSDPIQADTASVPSSLSNLVVRLLPEPSETSQASRSL</sequence>
<evidence type="ECO:0000313" key="3">
    <source>
        <dbReference type="Proteomes" id="UP001190700"/>
    </source>
</evidence>
<dbReference type="AlphaFoldDB" id="A0AAE0KWE4"/>
<accession>A0AAE0KWE4</accession>
<comment type="caution">
    <text evidence="2">The sequence shown here is derived from an EMBL/GenBank/DDBJ whole genome shotgun (WGS) entry which is preliminary data.</text>
</comment>
<gene>
    <name evidence="2" type="ORF">CYMTET_28256</name>
</gene>
<keyword evidence="1" id="KW-0732">Signal</keyword>
<reference evidence="2 3" key="1">
    <citation type="journal article" date="2015" name="Genome Biol. Evol.">
        <title>Comparative Genomics of a Bacterivorous Green Alga Reveals Evolutionary Causalities and Consequences of Phago-Mixotrophic Mode of Nutrition.</title>
        <authorList>
            <person name="Burns J.A."/>
            <person name="Paasch A."/>
            <person name="Narechania A."/>
            <person name="Kim E."/>
        </authorList>
    </citation>
    <scope>NUCLEOTIDE SEQUENCE [LARGE SCALE GENOMIC DNA]</scope>
    <source>
        <strain evidence="2 3">PLY_AMNH</strain>
    </source>
</reference>
<name>A0AAE0KWE4_9CHLO</name>
<organism evidence="2 3">
    <name type="scientific">Cymbomonas tetramitiformis</name>
    <dbReference type="NCBI Taxonomy" id="36881"/>
    <lineage>
        <taxon>Eukaryota</taxon>
        <taxon>Viridiplantae</taxon>
        <taxon>Chlorophyta</taxon>
        <taxon>Pyramimonadophyceae</taxon>
        <taxon>Pyramimonadales</taxon>
        <taxon>Pyramimonadaceae</taxon>
        <taxon>Cymbomonas</taxon>
    </lineage>
</organism>
<feature type="signal peptide" evidence="1">
    <location>
        <begin position="1"/>
        <end position="22"/>
    </location>
</feature>
<proteinExistence type="predicted"/>
<evidence type="ECO:0000313" key="2">
    <source>
        <dbReference type="EMBL" id="KAK3262910.1"/>
    </source>
</evidence>
<dbReference type="EMBL" id="LGRX02015876">
    <property type="protein sequence ID" value="KAK3262910.1"/>
    <property type="molecule type" value="Genomic_DNA"/>
</dbReference>
<keyword evidence="3" id="KW-1185">Reference proteome</keyword>
<dbReference type="Proteomes" id="UP001190700">
    <property type="component" value="Unassembled WGS sequence"/>
</dbReference>
<evidence type="ECO:0000256" key="1">
    <source>
        <dbReference type="SAM" id="SignalP"/>
    </source>
</evidence>
<feature type="chain" id="PRO_5042162765" evidence="1">
    <location>
        <begin position="23"/>
        <end position="66"/>
    </location>
</feature>
<protein>
    <submittedName>
        <fullName evidence="2">Uncharacterized protein</fullName>
    </submittedName>
</protein>